<feature type="coiled-coil region" evidence="1">
    <location>
        <begin position="118"/>
        <end position="152"/>
    </location>
</feature>
<dbReference type="Proteomes" id="UP001178507">
    <property type="component" value="Unassembled WGS sequence"/>
</dbReference>
<organism evidence="3 4">
    <name type="scientific">Effrenium voratum</name>
    <dbReference type="NCBI Taxonomy" id="2562239"/>
    <lineage>
        <taxon>Eukaryota</taxon>
        <taxon>Sar</taxon>
        <taxon>Alveolata</taxon>
        <taxon>Dinophyceae</taxon>
        <taxon>Suessiales</taxon>
        <taxon>Symbiodiniaceae</taxon>
        <taxon>Effrenium</taxon>
    </lineage>
</organism>
<keyword evidence="4" id="KW-1185">Reference proteome</keyword>
<evidence type="ECO:0000256" key="2">
    <source>
        <dbReference type="SAM" id="MobiDB-lite"/>
    </source>
</evidence>
<evidence type="ECO:0000256" key="1">
    <source>
        <dbReference type="SAM" id="Coils"/>
    </source>
</evidence>
<name>A0AA36JGP4_9DINO</name>
<reference evidence="3" key="1">
    <citation type="submission" date="2023-08" db="EMBL/GenBank/DDBJ databases">
        <authorList>
            <person name="Chen Y."/>
            <person name="Shah S."/>
            <person name="Dougan E. K."/>
            <person name="Thang M."/>
            <person name="Chan C."/>
        </authorList>
    </citation>
    <scope>NUCLEOTIDE SEQUENCE</scope>
</reference>
<keyword evidence="1" id="KW-0175">Coiled coil</keyword>
<gene>
    <name evidence="3" type="ORF">EVOR1521_LOCUS27590</name>
</gene>
<dbReference type="EMBL" id="CAUJNA010003581">
    <property type="protein sequence ID" value="CAJ1405359.1"/>
    <property type="molecule type" value="Genomic_DNA"/>
</dbReference>
<comment type="caution">
    <text evidence="3">The sequence shown here is derived from an EMBL/GenBank/DDBJ whole genome shotgun (WGS) entry which is preliminary data.</text>
</comment>
<dbReference type="AlphaFoldDB" id="A0AA36JGP4"/>
<protein>
    <submittedName>
        <fullName evidence="3">Uncharacterized protein</fullName>
    </submittedName>
</protein>
<feature type="region of interest" description="Disordered" evidence="2">
    <location>
        <begin position="1"/>
        <end position="23"/>
    </location>
</feature>
<sequence>MTKRPADTKTSPKAKAKKAEKADDANSRFEPIFHLVGMANVTESTKAMLSGMVPHCFRTCPADRHDFQQKMTAGLVELVNNVEADHVRVVEEARVTFEDVQKQSAEAAKAVEVAAEEAASARAVRTQKEEMLQEAEKETKLAQAAVAAAKAKMESMEADRSAIVAEKAEYESLLEGDWAVLKAGSMDGKKWRERSKLITFVLKMLEPVGLDAALNGALPVALKTKPADRGKFAEKAIAYSEELLHRAIASYSEKLEGFETEASSRAQALTDAEAGLEAAAQLQEQRQADFLSADAIVREKDATLASAKKAEKTLAPRSSKTKASLADAEDSLLQVRNLMTEFQNLVKGEEG</sequence>
<proteinExistence type="predicted"/>
<accession>A0AA36JGP4</accession>
<evidence type="ECO:0000313" key="4">
    <source>
        <dbReference type="Proteomes" id="UP001178507"/>
    </source>
</evidence>
<evidence type="ECO:0000313" key="3">
    <source>
        <dbReference type="EMBL" id="CAJ1405359.1"/>
    </source>
</evidence>